<organism evidence="1">
    <name type="scientific">Brassica oleracea</name>
    <name type="common">Wild cabbage</name>
    <dbReference type="NCBI Taxonomy" id="3712"/>
    <lineage>
        <taxon>Eukaryota</taxon>
        <taxon>Viridiplantae</taxon>
        <taxon>Streptophyta</taxon>
        <taxon>Embryophyta</taxon>
        <taxon>Tracheophyta</taxon>
        <taxon>Spermatophyta</taxon>
        <taxon>Magnoliopsida</taxon>
        <taxon>eudicotyledons</taxon>
        <taxon>Gunneridae</taxon>
        <taxon>Pentapetalae</taxon>
        <taxon>rosids</taxon>
        <taxon>malvids</taxon>
        <taxon>Brassicales</taxon>
        <taxon>Brassicaceae</taxon>
        <taxon>Brassiceae</taxon>
        <taxon>Brassica</taxon>
    </lineage>
</organism>
<name>A0A3P6EYX0_BRAOL</name>
<protein>
    <submittedName>
        <fullName evidence="1">Uncharacterized protein</fullName>
    </submittedName>
</protein>
<accession>A0A3P6EYX0</accession>
<proteinExistence type="predicted"/>
<dbReference type="AlphaFoldDB" id="A0A3P6EYX0"/>
<evidence type="ECO:0000313" key="1">
    <source>
        <dbReference type="EMBL" id="VDD50573.1"/>
    </source>
</evidence>
<sequence>MTSDFWFIRESFVGVMDESNEIILQKSKRLTSVVWNYFERVRKVDACYAVCIQSTRNSAVPATAGRLISGTISCVVSEEPTTTVGI</sequence>
<reference evidence="1" key="1">
    <citation type="submission" date="2018-11" db="EMBL/GenBank/DDBJ databases">
        <authorList>
            <consortium name="Genoscope - CEA"/>
            <person name="William W."/>
        </authorList>
    </citation>
    <scope>NUCLEOTIDE SEQUENCE</scope>
</reference>
<gene>
    <name evidence="1" type="ORF">BOLC1T02962H</name>
</gene>
<dbReference type="EMBL" id="LR031878">
    <property type="protein sequence ID" value="VDD50573.1"/>
    <property type="molecule type" value="Genomic_DNA"/>
</dbReference>